<protein>
    <submittedName>
        <fullName evidence="1">Uncharacterized protein</fullName>
    </submittedName>
</protein>
<keyword evidence="2" id="KW-1185">Reference proteome</keyword>
<accession>A0A940PQV0</accession>
<gene>
    <name evidence="1" type="ORF">JOF28_000310</name>
</gene>
<organism evidence="1 2">
    <name type="scientific">Leucobacter exalbidus</name>
    <dbReference type="NCBI Taxonomy" id="662960"/>
    <lineage>
        <taxon>Bacteria</taxon>
        <taxon>Bacillati</taxon>
        <taxon>Actinomycetota</taxon>
        <taxon>Actinomycetes</taxon>
        <taxon>Micrococcales</taxon>
        <taxon>Microbacteriaceae</taxon>
        <taxon>Leucobacter</taxon>
    </lineage>
</organism>
<sequence>MNINPTPLTAGLRRWAEGSLPLSAAVQVLSTTLNGRLLSGPWIRSDDQGHYWFDADLAAEEGGYLSGGETRVLRIATSLASSSHPVDLAEVMTSLDDKTVLLVLQALAVAGGITLSMSFV</sequence>
<dbReference type="AlphaFoldDB" id="A0A940PQV0"/>
<name>A0A940PQV0_9MICO</name>
<dbReference type="EMBL" id="JAFIDA010000001">
    <property type="protein sequence ID" value="MBP1325078.1"/>
    <property type="molecule type" value="Genomic_DNA"/>
</dbReference>
<reference evidence="1" key="1">
    <citation type="submission" date="2021-02" db="EMBL/GenBank/DDBJ databases">
        <title>Sequencing the genomes of 1000 actinobacteria strains.</title>
        <authorList>
            <person name="Klenk H.-P."/>
        </authorList>
    </citation>
    <scope>NUCLEOTIDE SEQUENCE</scope>
    <source>
        <strain evidence="1">DSM 22850</strain>
    </source>
</reference>
<evidence type="ECO:0000313" key="2">
    <source>
        <dbReference type="Proteomes" id="UP000675163"/>
    </source>
</evidence>
<evidence type="ECO:0000313" key="1">
    <source>
        <dbReference type="EMBL" id="MBP1325078.1"/>
    </source>
</evidence>
<proteinExistence type="predicted"/>
<dbReference type="Proteomes" id="UP000675163">
    <property type="component" value="Unassembled WGS sequence"/>
</dbReference>
<comment type="caution">
    <text evidence="1">The sequence shown here is derived from an EMBL/GenBank/DDBJ whole genome shotgun (WGS) entry which is preliminary data.</text>
</comment>
<dbReference type="RefSeq" id="WP_209704159.1">
    <property type="nucleotide sequence ID" value="NZ_JAFIDA010000001.1"/>
</dbReference>